<feature type="compositionally biased region" description="Low complexity" evidence="1">
    <location>
        <begin position="12"/>
        <end position="24"/>
    </location>
</feature>
<feature type="compositionally biased region" description="Basic residues" evidence="1">
    <location>
        <begin position="223"/>
        <end position="237"/>
    </location>
</feature>
<feature type="region of interest" description="Disordered" evidence="1">
    <location>
        <begin position="182"/>
        <end position="242"/>
    </location>
</feature>
<feature type="non-terminal residue" evidence="2">
    <location>
        <position position="1"/>
    </location>
</feature>
<dbReference type="EMBL" id="CADCTI010000037">
    <property type="protein sequence ID" value="CAA9217327.1"/>
    <property type="molecule type" value="Genomic_DNA"/>
</dbReference>
<name>A0A6J4HB37_9ACTN</name>
<proteinExistence type="predicted"/>
<feature type="compositionally biased region" description="Gly residues" evidence="1">
    <location>
        <begin position="412"/>
        <end position="422"/>
    </location>
</feature>
<feature type="compositionally biased region" description="Basic and acidic residues" evidence="1">
    <location>
        <begin position="51"/>
        <end position="64"/>
    </location>
</feature>
<feature type="compositionally biased region" description="Low complexity" evidence="1">
    <location>
        <begin position="402"/>
        <end position="411"/>
    </location>
</feature>
<feature type="compositionally biased region" description="Basic residues" evidence="1">
    <location>
        <begin position="311"/>
        <end position="320"/>
    </location>
</feature>
<feature type="compositionally biased region" description="Basic residues" evidence="1">
    <location>
        <begin position="183"/>
        <end position="192"/>
    </location>
</feature>
<feature type="compositionally biased region" description="Low complexity" evidence="1">
    <location>
        <begin position="70"/>
        <end position="93"/>
    </location>
</feature>
<accession>A0A6J4HB37</accession>
<dbReference type="AlphaFoldDB" id="A0A6J4HB37"/>
<feature type="compositionally biased region" description="Low complexity" evidence="1">
    <location>
        <begin position="194"/>
        <end position="205"/>
    </location>
</feature>
<sequence>DCSPGTTDHRSTAAGPAARPGTRGPDPRLLRGDRAADDRHVPAGAAHHHPRDGDDVGRGSADPHRHPRRAGAGTARPRPALGRLRAPAAPARGHCPARAGVAAGDHRPEPRRPGRPPRAAGRRGGGRHGHRDRRRARPLRRPGGGHDAVAAVPRARCGAGPRAHHRRRDAALHLLARDLRGARGLRRGHGRGGRPPAAGDPAARATPQQWCARDAARLPRALARPRLRGARPRRRPDHGRAVQLRLGLRVRLPGRVRPGRAAVRAAVRRRRLLADRRDPAQPGAARPLVAGADPRRGHGGRGAGGWPAGRPRGHHHRRPVGRGGHPLGRAVRLRVGAAQRSRARTLPARRGRRHRRGAARRRPVRRGSPRVAGRRRARQRRGGHRHRRGGRPRAGDRHPGGRRPAVAAGRPGRLGGGRGRAL</sequence>
<reference evidence="2" key="1">
    <citation type="submission" date="2020-02" db="EMBL/GenBank/DDBJ databases">
        <authorList>
            <person name="Meier V. D."/>
        </authorList>
    </citation>
    <scope>NUCLEOTIDE SEQUENCE</scope>
    <source>
        <strain evidence="2">AVDCRST_MAG57</strain>
    </source>
</reference>
<protein>
    <submittedName>
        <fullName evidence="2">Multidrug resistance transporter, Bcr/CflA family</fullName>
    </submittedName>
</protein>
<evidence type="ECO:0000256" key="1">
    <source>
        <dbReference type="SAM" id="MobiDB-lite"/>
    </source>
</evidence>
<feature type="compositionally biased region" description="Basic and acidic residues" evidence="1">
    <location>
        <begin position="25"/>
        <end position="41"/>
    </location>
</feature>
<feature type="non-terminal residue" evidence="2">
    <location>
        <position position="422"/>
    </location>
</feature>
<gene>
    <name evidence="2" type="ORF">AVDCRST_MAG57-393</name>
</gene>
<evidence type="ECO:0000313" key="2">
    <source>
        <dbReference type="EMBL" id="CAA9217327.1"/>
    </source>
</evidence>
<organism evidence="2">
    <name type="scientific">uncultured Blastococcus sp</name>
    <dbReference type="NCBI Taxonomy" id="217144"/>
    <lineage>
        <taxon>Bacteria</taxon>
        <taxon>Bacillati</taxon>
        <taxon>Actinomycetota</taxon>
        <taxon>Actinomycetes</taxon>
        <taxon>Geodermatophilales</taxon>
        <taxon>Geodermatophilaceae</taxon>
        <taxon>Blastococcus</taxon>
        <taxon>environmental samples</taxon>
    </lineage>
</organism>
<feature type="compositionally biased region" description="Basic residues" evidence="1">
    <location>
        <begin position="120"/>
        <end position="140"/>
    </location>
</feature>
<feature type="region of interest" description="Disordered" evidence="1">
    <location>
        <begin position="1"/>
        <end position="149"/>
    </location>
</feature>
<feature type="region of interest" description="Disordered" evidence="1">
    <location>
        <begin position="274"/>
        <end position="422"/>
    </location>
</feature>
<feature type="compositionally biased region" description="Basic residues" evidence="1">
    <location>
        <begin position="341"/>
        <end position="391"/>
    </location>
</feature>